<protein>
    <submittedName>
        <fullName evidence="2">PHP domain-containing protein</fullName>
    </submittedName>
</protein>
<evidence type="ECO:0000313" key="2">
    <source>
        <dbReference type="EMBL" id="HIX51069.1"/>
    </source>
</evidence>
<dbReference type="Pfam" id="PF02811">
    <property type="entry name" value="PHP"/>
    <property type="match status" value="1"/>
</dbReference>
<feature type="domain" description="Polymerase/histidinol phosphatase N-terminal" evidence="1">
    <location>
        <begin position="5"/>
        <end position="82"/>
    </location>
</feature>
<dbReference type="GO" id="GO:0005829">
    <property type="term" value="C:cytosol"/>
    <property type="evidence" value="ECO:0007669"/>
    <property type="project" value="TreeGrafter"/>
</dbReference>
<dbReference type="GO" id="GO:0042578">
    <property type="term" value="F:phosphoric ester hydrolase activity"/>
    <property type="evidence" value="ECO:0007669"/>
    <property type="project" value="TreeGrafter"/>
</dbReference>
<comment type="caution">
    <text evidence="2">The sequence shown here is derived from an EMBL/GenBank/DDBJ whole genome shotgun (WGS) entry which is preliminary data.</text>
</comment>
<reference evidence="2" key="2">
    <citation type="submission" date="2021-04" db="EMBL/GenBank/DDBJ databases">
        <authorList>
            <person name="Gilroy R."/>
        </authorList>
    </citation>
    <scope>NUCLEOTIDE SEQUENCE</scope>
    <source>
        <strain evidence="2">2189</strain>
    </source>
</reference>
<name>A0A9D2AVW6_9FIRM</name>
<dbReference type="SMART" id="SM00481">
    <property type="entry name" value="POLIIIAc"/>
    <property type="match status" value="1"/>
</dbReference>
<dbReference type="GO" id="GO:0008270">
    <property type="term" value="F:zinc ion binding"/>
    <property type="evidence" value="ECO:0007669"/>
    <property type="project" value="TreeGrafter"/>
</dbReference>
<dbReference type="PANTHER" id="PTHR36928:SF1">
    <property type="entry name" value="PHOSPHATASE YCDX-RELATED"/>
    <property type="match status" value="1"/>
</dbReference>
<dbReference type="InterPro" id="IPR016195">
    <property type="entry name" value="Pol/histidinol_Pase-like"/>
</dbReference>
<dbReference type="AlphaFoldDB" id="A0A9D2AVW6"/>
<gene>
    <name evidence="2" type="ORF">H9851_07315</name>
</gene>
<proteinExistence type="predicted"/>
<dbReference type="EMBL" id="DXEW01000035">
    <property type="protein sequence ID" value="HIX51069.1"/>
    <property type="molecule type" value="Genomic_DNA"/>
</dbReference>
<evidence type="ECO:0000259" key="1">
    <source>
        <dbReference type="SMART" id="SM00481"/>
    </source>
</evidence>
<dbReference type="PANTHER" id="PTHR36928">
    <property type="entry name" value="PHOSPHATASE YCDX-RELATED"/>
    <property type="match status" value="1"/>
</dbReference>
<dbReference type="Proteomes" id="UP000886847">
    <property type="component" value="Unassembled WGS sequence"/>
</dbReference>
<dbReference type="InterPro" id="IPR050243">
    <property type="entry name" value="PHP_phosphatase"/>
</dbReference>
<dbReference type="InterPro" id="IPR003141">
    <property type="entry name" value="Pol/His_phosphatase_N"/>
</dbReference>
<dbReference type="Gene3D" id="3.20.20.140">
    <property type="entry name" value="Metal-dependent hydrolases"/>
    <property type="match status" value="1"/>
</dbReference>
<dbReference type="SUPFAM" id="SSF89550">
    <property type="entry name" value="PHP domain-like"/>
    <property type="match status" value="1"/>
</dbReference>
<organism evidence="2 3">
    <name type="scientific">Candidatus Borkfalkia faecavium</name>
    <dbReference type="NCBI Taxonomy" id="2838508"/>
    <lineage>
        <taxon>Bacteria</taxon>
        <taxon>Bacillati</taxon>
        <taxon>Bacillota</taxon>
        <taxon>Clostridia</taxon>
        <taxon>Christensenellales</taxon>
        <taxon>Christensenellaceae</taxon>
        <taxon>Candidatus Borkfalkia</taxon>
    </lineage>
</organism>
<evidence type="ECO:0000313" key="3">
    <source>
        <dbReference type="Proteomes" id="UP000886847"/>
    </source>
</evidence>
<dbReference type="InterPro" id="IPR004013">
    <property type="entry name" value="PHP_dom"/>
</dbReference>
<sequence>MTLTGDYHTHTVYSHGKGSVFDNARRAKEIGLGEIAISDHGFAQMAFGLRRRQLPQLIEDCRAAGRETGIPVYVGIEANICGESGKTDLGEQDYDNFDVFLAGMHRFVRFERWRDAWNLLAKNYADCALRLRPGASLIRSNTRAYIRCIQKNPLDAVTHLNFLCFCDVAEVAKAARDYGTYIELNSKKVHLTDEELARVADTGVRFIVGSDAHTPDRIGDTKLVDEQLARIGFPRERIDNIDGRKPHFRFRAFKEGR</sequence>
<reference evidence="2" key="1">
    <citation type="journal article" date="2021" name="PeerJ">
        <title>Extensive microbial diversity within the chicken gut microbiome revealed by metagenomics and culture.</title>
        <authorList>
            <person name="Gilroy R."/>
            <person name="Ravi A."/>
            <person name="Getino M."/>
            <person name="Pursley I."/>
            <person name="Horton D.L."/>
            <person name="Alikhan N.F."/>
            <person name="Baker D."/>
            <person name="Gharbi K."/>
            <person name="Hall N."/>
            <person name="Watson M."/>
            <person name="Adriaenssens E.M."/>
            <person name="Foster-Nyarko E."/>
            <person name="Jarju S."/>
            <person name="Secka A."/>
            <person name="Antonio M."/>
            <person name="Oren A."/>
            <person name="Chaudhuri R.R."/>
            <person name="La Ragione R."/>
            <person name="Hildebrand F."/>
            <person name="Pallen M.J."/>
        </authorList>
    </citation>
    <scope>NUCLEOTIDE SEQUENCE</scope>
    <source>
        <strain evidence="2">2189</strain>
    </source>
</reference>
<accession>A0A9D2AVW6</accession>